<accession>A0A2Z7AG17</accession>
<reference evidence="1 2" key="1">
    <citation type="journal article" date="2015" name="Proc. Natl. Acad. Sci. U.S.A.">
        <title>The resurrection genome of Boea hygrometrica: A blueprint for survival of dehydration.</title>
        <authorList>
            <person name="Xiao L."/>
            <person name="Yang G."/>
            <person name="Zhang L."/>
            <person name="Yang X."/>
            <person name="Zhao S."/>
            <person name="Ji Z."/>
            <person name="Zhou Q."/>
            <person name="Hu M."/>
            <person name="Wang Y."/>
            <person name="Chen M."/>
            <person name="Xu Y."/>
            <person name="Jin H."/>
            <person name="Xiao X."/>
            <person name="Hu G."/>
            <person name="Bao F."/>
            <person name="Hu Y."/>
            <person name="Wan P."/>
            <person name="Li L."/>
            <person name="Deng X."/>
            <person name="Kuang T."/>
            <person name="Xiang C."/>
            <person name="Zhu J.K."/>
            <person name="Oliver M.J."/>
            <person name="He Y."/>
        </authorList>
    </citation>
    <scope>NUCLEOTIDE SEQUENCE [LARGE SCALE GENOMIC DNA]</scope>
    <source>
        <strain evidence="2">cv. XS01</strain>
    </source>
</reference>
<protein>
    <submittedName>
        <fullName evidence="1">Uncharacterized protein</fullName>
    </submittedName>
</protein>
<evidence type="ECO:0000313" key="2">
    <source>
        <dbReference type="Proteomes" id="UP000250235"/>
    </source>
</evidence>
<evidence type="ECO:0000313" key="1">
    <source>
        <dbReference type="EMBL" id="KZV20538.1"/>
    </source>
</evidence>
<name>A0A2Z7AG17_9LAMI</name>
<dbReference type="EMBL" id="KV015620">
    <property type="protein sequence ID" value="KZV20538.1"/>
    <property type="molecule type" value="Genomic_DNA"/>
</dbReference>
<dbReference type="AlphaFoldDB" id="A0A2Z7AG17"/>
<keyword evidence="2" id="KW-1185">Reference proteome</keyword>
<sequence length="72" mass="7936">MFFLYDVALSLALLFQLLIAFAQLLIVMTSLLMSSSLFVASSSRHADVMVAESRFLSISNADVIVAARSFFQ</sequence>
<organism evidence="1 2">
    <name type="scientific">Dorcoceras hygrometricum</name>
    <dbReference type="NCBI Taxonomy" id="472368"/>
    <lineage>
        <taxon>Eukaryota</taxon>
        <taxon>Viridiplantae</taxon>
        <taxon>Streptophyta</taxon>
        <taxon>Embryophyta</taxon>
        <taxon>Tracheophyta</taxon>
        <taxon>Spermatophyta</taxon>
        <taxon>Magnoliopsida</taxon>
        <taxon>eudicotyledons</taxon>
        <taxon>Gunneridae</taxon>
        <taxon>Pentapetalae</taxon>
        <taxon>asterids</taxon>
        <taxon>lamiids</taxon>
        <taxon>Lamiales</taxon>
        <taxon>Gesneriaceae</taxon>
        <taxon>Didymocarpoideae</taxon>
        <taxon>Trichosporeae</taxon>
        <taxon>Loxocarpinae</taxon>
        <taxon>Dorcoceras</taxon>
    </lineage>
</organism>
<gene>
    <name evidence="1" type="ORF">F511_31692</name>
</gene>
<proteinExistence type="predicted"/>
<dbReference type="Proteomes" id="UP000250235">
    <property type="component" value="Unassembled WGS sequence"/>
</dbReference>